<gene>
    <name evidence="7" type="ordered locus">Spith_1052</name>
</gene>
<comment type="similarity">
    <text evidence="5">Belongs to the Prp family.</text>
</comment>
<dbReference type="Pfam" id="PF04327">
    <property type="entry name" value="Peptidase_Prp"/>
    <property type="match status" value="1"/>
</dbReference>
<evidence type="ECO:0000256" key="6">
    <source>
        <dbReference type="ARBA" id="ARBA00044538"/>
    </source>
</evidence>
<evidence type="ECO:0000313" key="8">
    <source>
        <dbReference type="Proteomes" id="UP000007254"/>
    </source>
</evidence>
<evidence type="ECO:0000256" key="2">
    <source>
        <dbReference type="ARBA" id="ARBA00022670"/>
    </source>
</evidence>
<keyword evidence="4" id="KW-0788">Thiol protease</keyword>
<evidence type="ECO:0000256" key="1">
    <source>
        <dbReference type="ARBA" id="ARBA00022517"/>
    </source>
</evidence>
<keyword evidence="3" id="KW-0378">Hydrolase</keyword>
<dbReference type="GO" id="GO:0008234">
    <property type="term" value="F:cysteine-type peptidase activity"/>
    <property type="evidence" value="ECO:0007669"/>
    <property type="project" value="UniProtKB-KW"/>
</dbReference>
<dbReference type="RefSeq" id="WP_014624680.1">
    <property type="nucleotide sequence ID" value="NC_017583.1"/>
</dbReference>
<organism evidence="7 8">
    <name type="scientific">Winmispira thermophila (strain ATCC 700085 / DSM 6578 / Z-1203)</name>
    <name type="common">Spirochaeta thermophila</name>
    <dbReference type="NCBI Taxonomy" id="869211"/>
    <lineage>
        <taxon>Bacteria</taxon>
        <taxon>Pseudomonadati</taxon>
        <taxon>Spirochaetota</taxon>
        <taxon>Spirochaetia</taxon>
        <taxon>Winmispirales</taxon>
        <taxon>Winmispiraceae</taxon>
        <taxon>Winmispira</taxon>
    </lineage>
</organism>
<dbReference type="InterPro" id="IPR036764">
    <property type="entry name" value="Peptidase_Prp_sf"/>
</dbReference>
<dbReference type="InterPro" id="IPR007422">
    <property type="entry name" value="Peptidase_Prp"/>
</dbReference>
<protein>
    <recommendedName>
        <fullName evidence="6">Ribosomal processing cysteine protease Prp</fullName>
    </recommendedName>
</protein>
<name>G0GDH7_WINT7</name>
<dbReference type="HOGENOM" id="CLU_140910_3_0_12"/>
<accession>G0GDH7</accession>
<dbReference type="KEGG" id="stq:Spith_1052"/>
<keyword evidence="8" id="KW-1185">Reference proteome</keyword>
<dbReference type="STRING" id="869211.Spith_1052"/>
<evidence type="ECO:0000313" key="7">
    <source>
        <dbReference type="EMBL" id="AEJ61324.1"/>
    </source>
</evidence>
<dbReference type="EMBL" id="CP002903">
    <property type="protein sequence ID" value="AEJ61324.1"/>
    <property type="molecule type" value="Genomic_DNA"/>
</dbReference>
<sequence>MIRVLLEVQEGVLRTLEVEGHATRRGSLSIPCAGVSILARTAARLLEERLGGLLEGEASEEGSLWIRIPFVATDREWLEGVTAFLKKGFEDLAREYPEDIDYREE</sequence>
<dbReference type="Gene3D" id="3.30.70.1490">
    <property type="entry name" value="Cysteine protease Prp"/>
    <property type="match status" value="1"/>
</dbReference>
<keyword evidence="2" id="KW-0645">Protease</keyword>
<proteinExistence type="inferred from homology"/>
<dbReference type="GO" id="GO:0006508">
    <property type="term" value="P:proteolysis"/>
    <property type="evidence" value="ECO:0007669"/>
    <property type="project" value="UniProtKB-KW"/>
</dbReference>
<evidence type="ECO:0000256" key="5">
    <source>
        <dbReference type="ARBA" id="ARBA00044503"/>
    </source>
</evidence>
<evidence type="ECO:0000256" key="4">
    <source>
        <dbReference type="ARBA" id="ARBA00022807"/>
    </source>
</evidence>
<dbReference type="GO" id="GO:0042254">
    <property type="term" value="P:ribosome biogenesis"/>
    <property type="evidence" value="ECO:0007669"/>
    <property type="project" value="UniProtKB-KW"/>
</dbReference>
<keyword evidence="1" id="KW-0690">Ribosome biogenesis</keyword>
<dbReference type="SUPFAM" id="SSF118010">
    <property type="entry name" value="TM1457-like"/>
    <property type="match status" value="1"/>
</dbReference>
<reference evidence="7 8" key="1">
    <citation type="submission" date="2011-06" db="EMBL/GenBank/DDBJ databases">
        <title>The complete genome of Spirochaeta thermophila DSM 6578.</title>
        <authorList>
            <consortium name="US DOE Joint Genome Institute (JGI-PGF)"/>
            <person name="Lucas S."/>
            <person name="Lapidus A."/>
            <person name="Bruce D."/>
            <person name="Goodwin L."/>
            <person name="Pitluck S."/>
            <person name="Peters L."/>
            <person name="Kyrpides N."/>
            <person name="Mavromatis K."/>
            <person name="Ivanova N."/>
            <person name="Mikailova N."/>
            <person name="Pagani I."/>
            <person name="Chertkov O."/>
            <person name="Detter J.C."/>
            <person name="Tapia R."/>
            <person name="Han C."/>
            <person name="Land M."/>
            <person name="Hauser L."/>
            <person name="Markowitz V."/>
            <person name="Cheng J.-F."/>
            <person name="Hugenholtz P."/>
            <person name="Woyke T."/>
            <person name="Wu D."/>
            <person name="Spring S."/>
            <person name="Merkhoffer B."/>
            <person name="Schneider S."/>
            <person name="Klenk H.-P."/>
            <person name="Eisen J.A."/>
        </authorList>
    </citation>
    <scope>NUCLEOTIDE SEQUENCE [LARGE SCALE GENOMIC DNA]</scope>
    <source>
        <strain evidence="8">ATCC 700085 / DSM 6578 / Z-1203</strain>
    </source>
</reference>
<dbReference type="Proteomes" id="UP000007254">
    <property type="component" value="Chromosome"/>
</dbReference>
<evidence type="ECO:0000256" key="3">
    <source>
        <dbReference type="ARBA" id="ARBA00022801"/>
    </source>
</evidence>
<dbReference type="AlphaFoldDB" id="G0GDH7"/>